<dbReference type="eggNOG" id="ENOG502Z8RA">
    <property type="taxonomic scope" value="Bacteria"/>
</dbReference>
<reference evidence="1 2" key="1">
    <citation type="submission" date="2011-08" db="EMBL/GenBank/DDBJ databases">
        <authorList>
            <person name="Weinstock G."/>
            <person name="Sodergren E."/>
            <person name="Clifton S."/>
            <person name="Fulton L."/>
            <person name="Fulton B."/>
            <person name="Courtney L."/>
            <person name="Fronick C."/>
            <person name="Harrison M."/>
            <person name="Strong C."/>
            <person name="Farmer C."/>
            <person name="Delahaunty K."/>
            <person name="Markovic C."/>
            <person name="Hall O."/>
            <person name="Minx P."/>
            <person name="Tomlinson C."/>
            <person name="Mitreva M."/>
            <person name="Hou S."/>
            <person name="Chen J."/>
            <person name="Wollam A."/>
            <person name="Pepin K.H."/>
            <person name="Johnson M."/>
            <person name="Bhonagiri V."/>
            <person name="Zhang X."/>
            <person name="Suruliraj S."/>
            <person name="Warren W."/>
            <person name="Chinwalla A."/>
            <person name="Mardis E.R."/>
            <person name="Wilson R.K."/>
        </authorList>
    </citation>
    <scope>NUCLEOTIDE SEQUENCE [LARGE SCALE GENOMIC DNA]</scope>
    <source>
        <strain evidence="1 2">DSM 18206</strain>
    </source>
</reference>
<protein>
    <recommendedName>
        <fullName evidence="3">DUF3871 family protein</fullName>
    </recommendedName>
</protein>
<evidence type="ECO:0000313" key="2">
    <source>
        <dbReference type="Proteomes" id="UP000004407"/>
    </source>
</evidence>
<dbReference type="PATRIC" id="fig|1002367.3.peg.456"/>
<dbReference type="GeneID" id="78336412"/>
<evidence type="ECO:0008006" key="3">
    <source>
        <dbReference type="Google" id="ProtNLM"/>
    </source>
</evidence>
<dbReference type="RefSeq" id="WP_007897540.1">
    <property type="nucleotide sequence ID" value="NZ_JH379377.1"/>
</dbReference>
<dbReference type="Proteomes" id="UP000004407">
    <property type="component" value="Unassembled WGS sequence"/>
</dbReference>
<accession>G6AVE2</accession>
<proteinExistence type="predicted"/>
<dbReference type="InterPro" id="IPR024353">
    <property type="entry name" value="DUF3871"/>
</dbReference>
<gene>
    <name evidence="1" type="ORF">HMPREF0673_00577</name>
</gene>
<name>G6AVE2_9BACT</name>
<dbReference type="Pfam" id="PF12987">
    <property type="entry name" value="DUF3871"/>
    <property type="match status" value="1"/>
</dbReference>
<organism evidence="1 2">
    <name type="scientific">Leyella stercorea DSM 18206</name>
    <dbReference type="NCBI Taxonomy" id="1002367"/>
    <lineage>
        <taxon>Bacteria</taxon>
        <taxon>Pseudomonadati</taxon>
        <taxon>Bacteroidota</taxon>
        <taxon>Bacteroidia</taxon>
        <taxon>Bacteroidales</taxon>
        <taxon>Prevotellaceae</taxon>
        <taxon>Leyella</taxon>
    </lineage>
</organism>
<evidence type="ECO:0000313" key="1">
    <source>
        <dbReference type="EMBL" id="EHJ41639.1"/>
    </source>
</evidence>
<dbReference type="EMBL" id="AFZZ01000055">
    <property type="protein sequence ID" value="EHJ41639.1"/>
    <property type="molecule type" value="Genomic_DNA"/>
</dbReference>
<dbReference type="HOGENOM" id="CLU_057512_0_0_10"/>
<dbReference type="AlphaFoldDB" id="G6AVE2"/>
<comment type="caution">
    <text evidence="1">The sequence shown here is derived from an EMBL/GenBank/DDBJ whole genome shotgun (WGS) entry which is preliminary data.</text>
</comment>
<sequence>MKEEATVIASNNEINYNEAEETRTPFIIGNTQPIEMDALSDMLTPVFSRDNVETISHVEGISTITDAISTYFDGQQINAPIVRVSHEMKLRNRFGAGKMVQNLRPEETDSYFQRMMAMIEIPSVSADINGSPCHLQVCLVHNYADINLLGNSSQYQSWKLCIGFLNTLCTNGLIRSSDGCNLSIKVTNTADLYKNAWTLFQNYEYKQHLDEMKHLNDTVIDVSTLAQFLGRARMAAALPTKMKKDLNLPEFILPEAQLNQMIRDYYTDDNFGGYGHEITAWQFYMLLTNYKNNYIDVSLERSANAYTISKGIAAAINKESPEWNWFIN</sequence>